<feature type="transmembrane region" description="Helical" evidence="1">
    <location>
        <begin position="20"/>
        <end position="40"/>
    </location>
</feature>
<evidence type="ECO:0000256" key="1">
    <source>
        <dbReference type="SAM" id="Phobius"/>
    </source>
</evidence>
<dbReference type="GO" id="GO:0005783">
    <property type="term" value="C:endoplasmic reticulum"/>
    <property type="evidence" value="ECO:0007669"/>
    <property type="project" value="TreeGrafter"/>
</dbReference>
<name>A0A6A6PUS6_9PEZI</name>
<organism evidence="3 4">
    <name type="scientific">Neohortaea acidophila</name>
    <dbReference type="NCBI Taxonomy" id="245834"/>
    <lineage>
        <taxon>Eukaryota</taxon>
        <taxon>Fungi</taxon>
        <taxon>Dikarya</taxon>
        <taxon>Ascomycota</taxon>
        <taxon>Pezizomycotina</taxon>
        <taxon>Dothideomycetes</taxon>
        <taxon>Dothideomycetidae</taxon>
        <taxon>Mycosphaerellales</taxon>
        <taxon>Teratosphaeriaceae</taxon>
        <taxon>Neohortaea</taxon>
    </lineage>
</organism>
<keyword evidence="1" id="KW-1133">Transmembrane helix</keyword>
<reference evidence="3" key="1">
    <citation type="journal article" date="2020" name="Stud. Mycol.">
        <title>101 Dothideomycetes genomes: a test case for predicting lifestyles and emergence of pathogens.</title>
        <authorList>
            <person name="Haridas S."/>
            <person name="Albert R."/>
            <person name="Binder M."/>
            <person name="Bloem J."/>
            <person name="Labutti K."/>
            <person name="Salamov A."/>
            <person name="Andreopoulos B."/>
            <person name="Baker S."/>
            <person name="Barry K."/>
            <person name="Bills G."/>
            <person name="Bluhm B."/>
            <person name="Cannon C."/>
            <person name="Castanera R."/>
            <person name="Culley D."/>
            <person name="Daum C."/>
            <person name="Ezra D."/>
            <person name="Gonzalez J."/>
            <person name="Henrissat B."/>
            <person name="Kuo A."/>
            <person name="Liang C."/>
            <person name="Lipzen A."/>
            <person name="Lutzoni F."/>
            <person name="Magnuson J."/>
            <person name="Mondo S."/>
            <person name="Nolan M."/>
            <person name="Ohm R."/>
            <person name="Pangilinan J."/>
            <person name="Park H.-J."/>
            <person name="Ramirez L."/>
            <person name="Alfaro M."/>
            <person name="Sun H."/>
            <person name="Tritt A."/>
            <person name="Yoshinaga Y."/>
            <person name="Zwiers L.-H."/>
            <person name="Turgeon B."/>
            <person name="Goodwin S."/>
            <person name="Spatafora J."/>
            <person name="Crous P."/>
            <person name="Grigoriev I."/>
        </authorList>
    </citation>
    <scope>NUCLEOTIDE SEQUENCE</scope>
    <source>
        <strain evidence="3">CBS 113389</strain>
    </source>
</reference>
<dbReference type="PANTHER" id="PTHR43272:SF11">
    <property type="entry name" value="AMP-DEPENDENT SYNTHETASE_LIGASE DOMAIN-CONTAINING PROTEIN"/>
    <property type="match status" value="1"/>
</dbReference>
<evidence type="ECO:0000313" key="3">
    <source>
        <dbReference type="EMBL" id="KAF2483695.1"/>
    </source>
</evidence>
<dbReference type="SUPFAM" id="SSF56801">
    <property type="entry name" value="Acetyl-CoA synthetase-like"/>
    <property type="match status" value="1"/>
</dbReference>
<dbReference type="OrthoDB" id="4138492at2759"/>
<gene>
    <name evidence="3" type="ORF">BDY17DRAFT_250902</name>
</gene>
<dbReference type="PANTHER" id="PTHR43272">
    <property type="entry name" value="LONG-CHAIN-FATTY-ACID--COA LIGASE"/>
    <property type="match status" value="1"/>
</dbReference>
<evidence type="ECO:0000259" key="2">
    <source>
        <dbReference type="Pfam" id="PF00501"/>
    </source>
</evidence>
<keyword evidence="1" id="KW-0812">Transmembrane</keyword>
<dbReference type="InterPro" id="IPR042099">
    <property type="entry name" value="ANL_N_sf"/>
</dbReference>
<accession>A0A6A6PUS6</accession>
<keyword evidence="4" id="KW-1185">Reference proteome</keyword>
<dbReference type="AlphaFoldDB" id="A0A6A6PUS6"/>
<keyword evidence="1" id="KW-0472">Membrane</keyword>
<proteinExistence type="predicted"/>
<dbReference type="GO" id="GO:0016020">
    <property type="term" value="C:membrane"/>
    <property type="evidence" value="ECO:0007669"/>
    <property type="project" value="TreeGrafter"/>
</dbReference>
<dbReference type="Pfam" id="PF00501">
    <property type="entry name" value="AMP-binding"/>
    <property type="match status" value="1"/>
</dbReference>
<evidence type="ECO:0000313" key="4">
    <source>
        <dbReference type="Proteomes" id="UP000799767"/>
    </source>
</evidence>
<sequence>MATFLERLDAQLASFLSDWNLNSTVLVVIIASLILYPILFPVEADTHPLLLARQSALDPIRNKFQSAIHRSPEAPPGQGLKSGFDLKDAGAARWAAGRDGDLRDIWREVLMAGTMQPGWARDGSSEEKLVPTGKIQTVLGREEVVEHDVQQMSKQIQIIGQHLKAKGCKKVAIYLPNNLEYLLTIFACSFYGISPILLPYNLPHPAAYALINATTADGLVCAAGSLPLDGVAKECSKIRSLVWVVEKTSRHMDWHGVPHFAKNRLTVNVWHDVVQENLSKTDDDLPTNASGDAPTDIITFWDSPTKPQIVPVSHGNMVAAIAALISALPSAQRVGPGDVVLPASSFHQPYVLCQTLAALYTHADLAITSVAQPGVEMATATRGIRPTAVIASAETLHTLHKNERYRRNSVVEEVAKYGYSRSLAAGHLPKQSSLLFRMLSPSNLISQGTKPLELRLILTSDRLDTPTPALTSRTLSELRIMTRARICYALTAPRVAGAVAQTHVYDYRVHHERDSVSKNFGIPLSSVEIWLEDKNDDAKVGGAQPEGEIVVSGPAVSGYNRSTGKGAVKLGVKGKFGEDGTLSLSYVTRQKN</sequence>
<dbReference type="GO" id="GO:0004467">
    <property type="term" value="F:long-chain fatty acid-CoA ligase activity"/>
    <property type="evidence" value="ECO:0007669"/>
    <property type="project" value="TreeGrafter"/>
</dbReference>
<dbReference type="GeneID" id="54472119"/>
<dbReference type="RefSeq" id="XP_033590265.1">
    <property type="nucleotide sequence ID" value="XM_033731117.1"/>
</dbReference>
<dbReference type="Gene3D" id="3.40.50.12780">
    <property type="entry name" value="N-terminal domain of ligase-like"/>
    <property type="match status" value="1"/>
</dbReference>
<dbReference type="Proteomes" id="UP000799767">
    <property type="component" value="Unassembled WGS sequence"/>
</dbReference>
<protein>
    <recommendedName>
        <fullName evidence="2">AMP-dependent synthetase/ligase domain-containing protein</fullName>
    </recommendedName>
</protein>
<dbReference type="EMBL" id="MU001635">
    <property type="protein sequence ID" value="KAF2483695.1"/>
    <property type="molecule type" value="Genomic_DNA"/>
</dbReference>
<feature type="domain" description="AMP-dependent synthetase/ligase" evidence="2">
    <location>
        <begin position="150"/>
        <end position="557"/>
    </location>
</feature>
<dbReference type="InterPro" id="IPR000873">
    <property type="entry name" value="AMP-dep_synth/lig_dom"/>
</dbReference>